<reference evidence="1" key="2">
    <citation type="journal article" date="2021" name="PeerJ">
        <title>Extensive microbial diversity within the chicken gut microbiome revealed by metagenomics and culture.</title>
        <authorList>
            <person name="Gilroy R."/>
            <person name="Ravi A."/>
            <person name="Getino M."/>
            <person name="Pursley I."/>
            <person name="Horton D.L."/>
            <person name="Alikhan N.F."/>
            <person name="Baker D."/>
            <person name="Gharbi K."/>
            <person name="Hall N."/>
            <person name="Watson M."/>
            <person name="Adriaenssens E.M."/>
            <person name="Foster-Nyarko E."/>
            <person name="Jarju S."/>
            <person name="Secka A."/>
            <person name="Antonio M."/>
            <person name="Oren A."/>
            <person name="Chaudhuri R.R."/>
            <person name="La Ragione R."/>
            <person name="Hildebrand F."/>
            <person name="Pallen M.J."/>
        </authorList>
    </citation>
    <scope>NUCLEOTIDE SEQUENCE</scope>
    <source>
        <strain evidence="1">ChiHcec3-6078</strain>
    </source>
</reference>
<gene>
    <name evidence="1" type="ORF">IAC50_07880</name>
</gene>
<dbReference type="SUPFAM" id="SSF52540">
    <property type="entry name" value="P-loop containing nucleoside triphosphate hydrolases"/>
    <property type="match status" value="1"/>
</dbReference>
<dbReference type="EMBL" id="DVMP01000146">
    <property type="protein sequence ID" value="HIU26392.1"/>
    <property type="molecule type" value="Genomic_DNA"/>
</dbReference>
<reference evidence="1" key="1">
    <citation type="submission" date="2020-10" db="EMBL/GenBank/DDBJ databases">
        <authorList>
            <person name="Gilroy R."/>
        </authorList>
    </citation>
    <scope>NUCLEOTIDE SEQUENCE</scope>
    <source>
        <strain evidence="1">ChiHcec3-6078</strain>
    </source>
</reference>
<dbReference type="Proteomes" id="UP000824090">
    <property type="component" value="Unassembled WGS sequence"/>
</dbReference>
<comment type="caution">
    <text evidence="1">The sequence shown here is derived from an EMBL/GenBank/DDBJ whole genome shotgun (WGS) entry which is preliminary data.</text>
</comment>
<dbReference type="InterPro" id="IPR027417">
    <property type="entry name" value="P-loop_NTPase"/>
</dbReference>
<evidence type="ECO:0000313" key="2">
    <source>
        <dbReference type="Proteomes" id="UP000824090"/>
    </source>
</evidence>
<evidence type="ECO:0000313" key="1">
    <source>
        <dbReference type="EMBL" id="HIU26392.1"/>
    </source>
</evidence>
<protein>
    <recommendedName>
        <fullName evidence="3">DNA polymerase III subunit delta</fullName>
    </recommendedName>
</protein>
<dbReference type="GO" id="GO:0006261">
    <property type="term" value="P:DNA-templated DNA replication"/>
    <property type="evidence" value="ECO:0007669"/>
    <property type="project" value="TreeGrafter"/>
</dbReference>
<dbReference type="Gene3D" id="3.40.50.300">
    <property type="entry name" value="P-loop containing nucleotide triphosphate hydrolases"/>
    <property type="match status" value="1"/>
</dbReference>
<organism evidence="1 2">
    <name type="scientific">Candidatus Allocopromorpha excrementigallinarum</name>
    <dbReference type="NCBI Taxonomy" id="2840742"/>
    <lineage>
        <taxon>Bacteria</taxon>
        <taxon>Bacillati</taxon>
        <taxon>Bacillota</taxon>
        <taxon>Clostridia</taxon>
        <taxon>Eubacteriales</taxon>
        <taxon>Eubacteriaceae</taxon>
        <taxon>Eubacteriaceae incertae sedis</taxon>
        <taxon>Candidatus Allocopromorpha</taxon>
    </lineage>
</organism>
<name>A0A9D1L7Q5_9FIRM</name>
<dbReference type="PANTHER" id="PTHR11669:SF8">
    <property type="entry name" value="DNA POLYMERASE III SUBUNIT DELTA"/>
    <property type="match status" value="1"/>
</dbReference>
<sequence length="270" mass="30510">MLFINNKENRRLTERLERAVRDEAVSHAYIFEGPVNAEKRKFADSFIKGMLCPKKLGENCGECPICDKIDHGNHEDIMYVSKSGETVKDAQITEAQERLRTKPVGDRNVVVVEDADTMTLRAQNRLLKTLEEPPGEAVIILLSENMENLTQTVQSRCVKYRINYFGSEGYDFMMDKARKTADMALRGAPFYALKDETGDVTKNRRDAEAFLESLQNVYREMLLRGEQGIAVYKNEDIAENVYAVEAARRQMKQGVAAAYAVKGLLLKIGG</sequence>
<dbReference type="AlphaFoldDB" id="A0A9D1L7Q5"/>
<dbReference type="Pfam" id="PF13177">
    <property type="entry name" value="DNA_pol3_delta2"/>
    <property type="match status" value="1"/>
</dbReference>
<proteinExistence type="predicted"/>
<dbReference type="PANTHER" id="PTHR11669">
    <property type="entry name" value="REPLICATION FACTOR C / DNA POLYMERASE III GAMMA-TAU SUBUNIT"/>
    <property type="match status" value="1"/>
</dbReference>
<dbReference type="InterPro" id="IPR050238">
    <property type="entry name" value="DNA_Rep/Repair_Clamp_Loader"/>
</dbReference>
<evidence type="ECO:0008006" key="3">
    <source>
        <dbReference type="Google" id="ProtNLM"/>
    </source>
</evidence>
<accession>A0A9D1L7Q5</accession>